<keyword evidence="7 13" id="KW-0547">Nucleotide-binding</keyword>
<evidence type="ECO:0000256" key="3">
    <source>
        <dbReference type="ARBA" id="ARBA00011209"/>
    </source>
</evidence>
<proteinExistence type="inferred from homology"/>
<evidence type="ECO:0000256" key="1">
    <source>
        <dbReference type="ARBA" id="ARBA00004496"/>
    </source>
</evidence>
<dbReference type="HAMAP" id="MF_00281">
    <property type="entry name" value="Phe_tRNA_synth_alpha1"/>
    <property type="match status" value="1"/>
</dbReference>
<evidence type="ECO:0000313" key="16">
    <source>
        <dbReference type="EMBL" id="NNG36207.1"/>
    </source>
</evidence>
<dbReference type="PANTHER" id="PTHR11538">
    <property type="entry name" value="PHENYLALANYL-TRNA SYNTHETASE"/>
    <property type="match status" value="1"/>
</dbReference>
<comment type="subunit">
    <text evidence="3 13">Tetramer of two alpha and two beta subunits.</text>
</comment>
<dbReference type="GO" id="GO:0005737">
    <property type="term" value="C:cytoplasm"/>
    <property type="evidence" value="ECO:0007669"/>
    <property type="project" value="UniProtKB-SubCell"/>
</dbReference>
<evidence type="ECO:0000256" key="11">
    <source>
        <dbReference type="ARBA" id="ARBA00023146"/>
    </source>
</evidence>
<dbReference type="GO" id="GO:0004826">
    <property type="term" value="F:phenylalanine-tRNA ligase activity"/>
    <property type="evidence" value="ECO:0007669"/>
    <property type="project" value="UniProtKB-UniRule"/>
</dbReference>
<dbReference type="InterPro" id="IPR045864">
    <property type="entry name" value="aa-tRNA-synth_II/BPL/LPL"/>
</dbReference>
<evidence type="ECO:0000256" key="8">
    <source>
        <dbReference type="ARBA" id="ARBA00022840"/>
    </source>
</evidence>
<accession>A0A849A861</accession>
<feature type="compositionally biased region" description="Basic and acidic residues" evidence="14">
    <location>
        <begin position="225"/>
        <end position="234"/>
    </location>
</feature>
<keyword evidence="17" id="KW-1185">Reference proteome</keyword>
<dbReference type="GO" id="GO:0006432">
    <property type="term" value="P:phenylalanyl-tRNA aminoacylation"/>
    <property type="evidence" value="ECO:0007669"/>
    <property type="project" value="UniProtKB-UniRule"/>
</dbReference>
<dbReference type="PANTHER" id="PTHR11538:SF41">
    <property type="entry name" value="PHENYLALANINE--TRNA LIGASE, MITOCHONDRIAL"/>
    <property type="match status" value="1"/>
</dbReference>
<dbReference type="InterPro" id="IPR006195">
    <property type="entry name" value="aa-tRNA-synth_II"/>
</dbReference>
<evidence type="ECO:0000256" key="14">
    <source>
        <dbReference type="SAM" id="MobiDB-lite"/>
    </source>
</evidence>
<dbReference type="InterPro" id="IPR002319">
    <property type="entry name" value="Phenylalanyl-tRNA_Synthase"/>
</dbReference>
<keyword evidence="11 13" id="KW-0030">Aminoacyl-tRNA synthetase</keyword>
<keyword evidence="6 13" id="KW-0479">Metal-binding</keyword>
<dbReference type="Gene3D" id="3.30.930.10">
    <property type="entry name" value="Bira Bifunctional Protein, Domain 2"/>
    <property type="match status" value="1"/>
</dbReference>
<dbReference type="SUPFAM" id="SSF55681">
    <property type="entry name" value="Class II aaRS and biotin synthetases"/>
    <property type="match status" value="1"/>
</dbReference>
<dbReference type="GO" id="GO:0000049">
    <property type="term" value="F:tRNA binding"/>
    <property type="evidence" value="ECO:0007669"/>
    <property type="project" value="InterPro"/>
</dbReference>
<dbReference type="Pfam" id="PF02912">
    <property type="entry name" value="Phe_tRNA-synt_N"/>
    <property type="match status" value="1"/>
</dbReference>
<dbReference type="EC" id="6.1.1.20" evidence="13"/>
<dbReference type="NCBIfam" id="TIGR00468">
    <property type="entry name" value="pheS"/>
    <property type="match status" value="1"/>
</dbReference>
<feature type="binding site" evidence="13">
    <location>
        <position position="328"/>
    </location>
    <ligand>
        <name>Mg(2+)</name>
        <dbReference type="ChEBI" id="CHEBI:18420"/>
        <note>shared with beta subunit</note>
    </ligand>
</feature>
<protein>
    <recommendedName>
        <fullName evidence="13">Phenylalanine--tRNA ligase alpha subunit</fullName>
        <ecNumber evidence="13">6.1.1.20</ecNumber>
    </recommendedName>
    <alternativeName>
        <fullName evidence="13">Phenylalanyl-tRNA synthetase alpha subunit</fullName>
        <shortName evidence="13">PheRS</shortName>
    </alternativeName>
</protein>
<sequence length="414" mass="44801">MCPAAPSPDFPRVRGGEPGRRCCLVRHVRVPVRPDPERTPLPAPNSATEADVAGTPVDPTDEQAVTAATDAALAALAAATDLDELKTTQQRFVGDKSPLALANRAIGALDKSQKATAGKLVGAARGRVTKALAARRAELEQQHEQQVLAAETVDVTLPGDRHPRGARSPITALTDRVCDVFVAMGWEIAEGPELEAEWLNFDGLNFPPDHPARAEADTFYIGDVGDGRKPEDRPGGTGMVLRTHTSPVQLRSMLTRTPPIYVLCPGRAFRTDEMDSTHTPVFHQFEGLAIDRHLSMAHLRGTLDHFARAMFGAEARTRFRPHFFPFTEPSAEVDVWFPGKKGGPGWVEWGGCGMVDPNVLIAGGIDPTEWSGFAFGMGIERTLMFSRGVGDMRDLVDGDVRFTVGFDDPARRAG</sequence>
<evidence type="ECO:0000256" key="9">
    <source>
        <dbReference type="ARBA" id="ARBA00022842"/>
    </source>
</evidence>
<comment type="caution">
    <text evidence="16">The sequence shown here is derived from an EMBL/GenBank/DDBJ whole genome shotgun (WGS) entry which is preliminary data.</text>
</comment>
<dbReference type="InterPro" id="IPR004188">
    <property type="entry name" value="Phe-tRNA_ligase_II_N"/>
</dbReference>
<keyword evidence="9 13" id="KW-0460">Magnesium</keyword>
<organism evidence="16 17">
    <name type="scientific">Nakamurella aerolata</name>
    <dbReference type="NCBI Taxonomy" id="1656892"/>
    <lineage>
        <taxon>Bacteria</taxon>
        <taxon>Bacillati</taxon>
        <taxon>Actinomycetota</taxon>
        <taxon>Actinomycetes</taxon>
        <taxon>Nakamurellales</taxon>
        <taxon>Nakamurellaceae</taxon>
        <taxon>Nakamurella</taxon>
    </lineage>
</organism>
<comment type="catalytic activity">
    <reaction evidence="12 13">
        <text>tRNA(Phe) + L-phenylalanine + ATP = L-phenylalanyl-tRNA(Phe) + AMP + diphosphate + H(+)</text>
        <dbReference type="Rhea" id="RHEA:19413"/>
        <dbReference type="Rhea" id="RHEA-COMP:9668"/>
        <dbReference type="Rhea" id="RHEA-COMP:9699"/>
        <dbReference type="ChEBI" id="CHEBI:15378"/>
        <dbReference type="ChEBI" id="CHEBI:30616"/>
        <dbReference type="ChEBI" id="CHEBI:33019"/>
        <dbReference type="ChEBI" id="CHEBI:58095"/>
        <dbReference type="ChEBI" id="CHEBI:78442"/>
        <dbReference type="ChEBI" id="CHEBI:78531"/>
        <dbReference type="ChEBI" id="CHEBI:456215"/>
        <dbReference type="EC" id="6.1.1.20"/>
    </reaction>
</comment>
<evidence type="ECO:0000256" key="10">
    <source>
        <dbReference type="ARBA" id="ARBA00022917"/>
    </source>
</evidence>
<dbReference type="Proteomes" id="UP000562984">
    <property type="component" value="Unassembled WGS sequence"/>
</dbReference>
<dbReference type="GO" id="GO:0005524">
    <property type="term" value="F:ATP binding"/>
    <property type="evidence" value="ECO:0007669"/>
    <property type="project" value="UniProtKB-UniRule"/>
</dbReference>
<comment type="subcellular location">
    <subcellularLocation>
        <location evidence="1 13">Cytoplasm</location>
    </subcellularLocation>
</comment>
<keyword evidence="8 13" id="KW-0067">ATP-binding</keyword>
<evidence type="ECO:0000256" key="13">
    <source>
        <dbReference type="HAMAP-Rule" id="MF_00281"/>
    </source>
</evidence>
<evidence type="ECO:0000256" key="5">
    <source>
        <dbReference type="ARBA" id="ARBA00022598"/>
    </source>
</evidence>
<comment type="similarity">
    <text evidence="2 13">Belongs to the class-II aminoacyl-tRNA synthetase family. Phe-tRNA synthetase alpha subunit type 1 subfamily.</text>
</comment>
<evidence type="ECO:0000256" key="12">
    <source>
        <dbReference type="ARBA" id="ARBA00049255"/>
    </source>
</evidence>
<dbReference type="GO" id="GO:0000287">
    <property type="term" value="F:magnesium ion binding"/>
    <property type="evidence" value="ECO:0007669"/>
    <property type="project" value="UniProtKB-UniRule"/>
</dbReference>
<evidence type="ECO:0000256" key="6">
    <source>
        <dbReference type="ARBA" id="ARBA00022723"/>
    </source>
</evidence>
<evidence type="ECO:0000256" key="7">
    <source>
        <dbReference type="ARBA" id="ARBA00022741"/>
    </source>
</evidence>
<comment type="cofactor">
    <cofactor evidence="13">
        <name>Mg(2+)</name>
        <dbReference type="ChEBI" id="CHEBI:18420"/>
    </cofactor>
    <text evidence="13">Binds 2 magnesium ions per tetramer.</text>
</comment>
<dbReference type="AlphaFoldDB" id="A0A849A861"/>
<feature type="domain" description="Aminoacyl-transfer RNA synthetases class-II family profile" evidence="15">
    <location>
        <begin position="179"/>
        <end position="384"/>
    </location>
</feature>
<evidence type="ECO:0000256" key="2">
    <source>
        <dbReference type="ARBA" id="ARBA00010207"/>
    </source>
</evidence>
<dbReference type="InterPro" id="IPR010978">
    <property type="entry name" value="tRNA-bd_arm"/>
</dbReference>
<gene>
    <name evidence="13 16" type="primary">pheS</name>
    <name evidence="16" type="ORF">HKD39_10870</name>
</gene>
<reference evidence="16 17" key="1">
    <citation type="submission" date="2020-05" db="EMBL/GenBank/DDBJ databases">
        <title>Nakamurella sp. DB0629 isolated from air conditioner.</title>
        <authorList>
            <person name="Kim D.H."/>
            <person name="Kim D.-U."/>
        </authorList>
    </citation>
    <scope>NUCLEOTIDE SEQUENCE [LARGE SCALE GENOMIC DNA]</scope>
    <source>
        <strain evidence="16 17">DB0629</strain>
    </source>
</reference>
<dbReference type="EMBL" id="JABEND010000005">
    <property type="protein sequence ID" value="NNG36207.1"/>
    <property type="molecule type" value="Genomic_DNA"/>
</dbReference>
<keyword evidence="5 13" id="KW-0436">Ligase</keyword>
<name>A0A849A861_9ACTN</name>
<evidence type="ECO:0000256" key="4">
    <source>
        <dbReference type="ARBA" id="ARBA00022490"/>
    </source>
</evidence>
<dbReference type="InterPro" id="IPR022911">
    <property type="entry name" value="Phe_tRNA_ligase_alpha1_bac"/>
</dbReference>
<dbReference type="InterPro" id="IPR004529">
    <property type="entry name" value="Phe-tRNA-synth_IIc_asu"/>
</dbReference>
<keyword evidence="10 13" id="KW-0648">Protein biosynthesis</keyword>
<dbReference type="Pfam" id="PF01409">
    <property type="entry name" value="tRNA-synt_2d"/>
    <property type="match status" value="1"/>
</dbReference>
<dbReference type="SUPFAM" id="SSF46589">
    <property type="entry name" value="tRNA-binding arm"/>
    <property type="match status" value="1"/>
</dbReference>
<feature type="region of interest" description="Disordered" evidence="14">
    <location>
        <begin position="222"/>
        <end position="241"/>
    </location>
</feature>
<evidence type="ECO:0000313" key="17">
    <source>
        <dbReference type="Proteomes" id="UP000562984"/>
    </source>
</evidence>
<feature type="region of interest" description="Disordered" evidence="14">
    <location>
        <begin position="33"/>
        <end position="59"/>
    </location>
</feature>
<dbReference type="CDD" id="cd00496">
    <property type="entry name" value="PheRS_alpha_core"/>
    <property type="match status" value="1"/>
</dbReference>
<dbReference type="PROSITE" id="PS50862">
    <property type="entry name" value="AA_TRNA_LIGASE_II"/>
    <property type="match status" value="1"/>
</dbReference>
<evidence type="ECO:0000259" key="15">
    <source>
        <dbReference type="PROSITE" id="PS50862"/>
    </source>
</evidence>
<keyword evidence="4 13" id="KW-0963">Cytoplasm</keyword>